<evidence type="ECO:0008006" key="3">
    <source>
        <dbReference type="Google" id="ProtNLM"/>
    </source>
</evidence>
<evidence type="ECO:0000313" key="2">
    <source>
        <dbReference type="Proteomes" id="UP000256645"/>
    </source>
</evidence>
<dbReference type="EMBL" id="PDLM01000008">
    <property type="protein sequence ID" value="RDW71510.1"/>
    <property type="molecule type" value="Genomic_DNA"/>
</dbReference>
<name>A0A3D8RC01_9HELO</name>
<dbReference type="InterPro" id="IPR029033">
    <property type="entry name" value="His_PPase_superfam"/>
</dbReference>
<organism evidence="1 2">
    <name type="scientific">Coleophoma cylindrospora</name>
    <dbReference type="NCBI Taxonomy" id="1849047"/>
    <lineage>
        <taxon>Eukaryota</taxon>
        <taxon>Fungi</taxon>
        <taxon>Dikarya</taxon>
        <taxon>Ascomycota</taxon>
        <taxon>Pezizomycotina</taxon>
        <taxon>Leotiomycetes</taxon>
        <taxon>Helotiales</taxon>
        <taxon>Dermateaceae</taxon>
        <taxon>Coleophoma</taxon>
    </lineage>
</organism>
<reference evidence="1 2" key="1">
    <citation type="journal article" date="2018" name="IMA Fungus">
        <title>IMA Genome-F 9: Draft genome sequence of Annulohypoxylon stygium, Aspergillus mulundensis, Berkeleyomyces basicola (syn. Thielaviopsis basicola), Ceratocystis smalleyi, two Cercospora beticola strains, Coleophoma cylindrospora, Fusarium fracticaudum, Phialophora cf. hyalina, and Morchella septimelata.</title>
        <authorList>
            <person name="Wingfield B.D."/>
            <person name="Bills G.F."/>
            <person name="Dong Y."/>
            <person name="Huang W."/>
            <person name="Nel W.J."/>
            <person name="Swalarsk-Parry B.S."/>
            <person name="Vaghefi N."/>
            <person name="Wilken P.M."/>
            <person name="An Z."/>
            <person name="de Beer Z.W."/>
            <person name="De Vos L."/>
            <person name="Chen L."/>
            <person name="Duong T.A."/>
            <person name="Gao Y."/>
            <person name="Hammerbacher A."/>
            <person name="Kikkert J.R."/>
            <person name="Li Y."/>
            <person name="Li H."/>
            <person name="Li K."/>
            <person name="Li Q."/>
            <person name="Liu X."/>
            <person name="Ma X."/>
            <person name="Naidoo K."/>
            <person name="Pethybridge S.J."/>
            <person name="Sun J."/>
            <person name="Steenkamp E.T."/>
            <person name="van der Nest M.A."/>
            <person name="van Wyk S."/>
            <person name="Wingfield M.J."/>
            <person name="Xiong C."/>
            <person name="Yue Q."/>
            <person name="Zhang X."/>
        </authorList>
    </citation>
    <scope>NUCLEOTIDE SEQUENCE [LARGE SCALE GENOMIC DNA]</scope>
    <source>
        <strain evidence="1 2">BP6252</strain>
    </source>
</reference>
<dbReference type="SUPFAM" id="SSF53254">
    <property type="entry name" value="Phosphoglycerate mutase-like"/>
    <property type="match status" value="1"/>
</dbReference>
<dbReference type="AlphaFoldDB" id="A0A3D8RC01"/>
<accession>A0A3D8RC01</accession>
<dbReference type="Proteomes" id="UP000256645">
    <property type="component" value="Unassembled WGS sequence"/>
</dbReference>
<keyword evidence="2" id="KW-1185">Reference proteome</keyword>
<sequence>MNERTYPPVIVHFMRHGSTRGATDRDENGGKSISTLGKEDCQRFIETFKHYNHITDILSSDVFRCVSTSLECFDCLLQGNGEENTGMKVQVLNPRQPNFVRQARLLEDKYGEKHLDLEFLLNYELSKRSVLNALIWGQEPIGTMSARREVVFVSRGSVVTRLYPTLYDEAVSYAITAGGSFQKLTDASLAAMRSEQEAFFNPLIQL</sequence>
<gene>
    <name evidence="1" type="ORF">BP6252_08073</name>
</gene>
<dbReference type="OrthoDB" id="10372559at2759"/>
<proteinExistence type="predicted"/>
<comment type="caution">
    <text evidence="1">The sequence shown here is derived from an EMBL/GenBank/DDBJ whole genome shotgun (WGS) entry which is preliminary data.</text>
</comment>
<evidence type="ECO:0000313" key="1">
    <source>
        <dbReference type="EMBL" id="RDW71510.1"/>
    </source>
</evidence>
<dbReference type="Gene3D" id="3.40.50.1240">
    <property type="entry name" value="Phosphoglycerate mutase-like"/>
    <property type="match status" value="1"/>
</dbReference>
<protein>
    <recommendedName>
        <fullName evidence="3">Phosphoglycerate mutase-like protein</fullName>
    </recommendedName>
</protein>